<keyword evidence="7 8" id="KW-0472">Membrane</keyword>
<feature type="transmembrane region" description="Helical" evidence="8">
    <location>
        <begin position="39"/>
        <end position="56"/>
    </location>
</feature>
<keyword evidence="4" id="KW-0808">Transferase</keyword>
<dbReference type="Pfam" id="PF13813">
    <property type="entry name" value="MBOAT_2"/>
    <property type="match status" value="1"/>
</dbReference>
<evidence type="ECO:0000256" key="6">
    <source>
        <dbReference type="ARBA" id="ARBA00022989"/>
    </source>
</evidence>
<dbReference type="EMBL" id="ML977509">
    <property type="protein sequence ID" value="KAF2128169.1"/>
    <property type="molecule type" value="Genomic_DNA"/>
</dbReference>
<evidence type="ECO:0000256" key="2">
    <source>
        <dbReference type="ARBA" id="ARBA00005179"/>
    </source>
</evidence>
<name>A0A6A6A8I3_9PLEO</name>
<evidence type="ECO:0000256" key="3">
    <source>
        <dbReference type="ARBA" id="ARBA00007282"/>
    </source>
</evidence>
<evidence type="ECO:0000256" key="1">
    <source>
        <dbReference type="ARBA" id="ARBA00004141"/>
    </source>
</evidence>
<keyword evidence="5 8" id="KW-0812">Transmembrane</keyword>
<dbReference type="GO" id="GO:0006629">
    <property type="term" value="P:lipid metabolic process"/>
    <property type="evidence" value="ECO:0007669"/>
    <property type="project" value="InterPro"/>
</dbReference>
<dbReference type="GO" id="GO:0008374">
    <property type="term" value="F:O-acyltransferase activity"/>
    <property type="evidence" value="ECO:0007669"/>
    <property type="project" value="InterPro"/>
</dbReference>
<feature type="domain" description="Wax synthase" evidence="9">
    <location>
        <begin position="233"/>
        <end position="312"/>
    </location>
</feature>
<evidence type="ECO:0000313" key="10">
    <source>
        <dbReference type="EMBL" id="KAF2128169.1"/>
    </source>
</evidence>
<feature type="transmembrane region" description="Helical" evidence="8">
    <location>
        <begin position="12"/>
        <end position="32"/>
    </location>
</feature>
<evidence type="ECO:0000256" key="4">
    <source>
        <dbReference type="ARBA" id="ARBA00022679"/>
    </source>
</evidence>
<sequence length="406" mass="47961">MTTSSPWTPHSALTPFVSTLFALLYALYILAYPPDHRKLSLLLLALPITYAFKYHLDLTPNASVNDTFGRFLYIWFAHMSYEIAILEFSPSPANSIARKRGGRLREAYKVLFDRNHTQRRQSTLGPQRRHEFSRLSFLLRHITKVITLYLAMASWYIFLDTPSFTMSSDYGFEKAFFFRRLPSSLNMRELRVRFNFTFQWCIINMLMYDTYHSIFAVLFVGCGLDAPNEWSMSLFGSVSEAWSVRRYWGKHWHNYIYHSFSAHVKIFTRGWLGLKRGRLQTRLLENILVFAASGLMHSLVRWMQDGSDGDIWCIAIWYTAQMLPIVIENVAQNIWGRVKEKLVITSNRSVRELERLVGYMWVVGWFMWSVPKQIHTKNEWTDRLMRRRYPVTYASEMELEKMSSEF</sequence>
<dbReference type="InterPro" id="IPR032805">
    <property type="entry name" value="Wax_synthase_dom"/>
</dbReference>
<accession>A0A6A6A8I3</accession>
<dbReference type="PANTHER" id="PTHR31595">
    <property type="entry name" value="LONG-CHAIN-ALCOHOL O-FATTY-ACYLTRANSFERASE 3-RELATED"/>
    <property type="match status" value="1"/>
</dbReference>
<feature type="transmembrane region" description="Helical" evidence="8">
    <location>
        <begin position="137"/>
        <end position="158"/>
    </location>
</feature>
<comment type="subcellular location">
    <subcellularLocation>
        <location evidence="1">Membrane</location>
        <topology evidence="1">Multi-pass membrane protein</topology>
    </subcellularLocation>
</comment>
<organism evidence="10 11">
    <name type="scientific">Dothidotthia symphoricarpi CBS 119687</name>
    <dbReference type="NCBI Taxonomy" id="1392245"/>
    <lineage>
        <taxon>Eukaryota</taxon>
        <taxon>Fungi</taxon>
        <taxon>Dikarya</taxon>
        <taxon>Ascomycota</taxon>
        <taxon>Pezizomycotina</taxon>
        <taxon>Dothideomycetes</taxon>
        <taxon>Pleosporomycetidae</taxon>
        <taxon>Pleosporales</taxon>
        <taxon>Dothidotthiaceae</taxon>
        <taxon>Dothidotthia</taxon>
    </lineage>
</organism>
<gene>
    <name evidence="10" type="ORF">P153DRAFT_343390</name>
</gene>
<dbReference type="PANTHER" id="PTHR31595:SF57">
    <property type="entry name" value="OS04G0481900 PROTEIN"/>
    <property type="match status" value="1"/>
</dbReference>
<dbReference type="Proteomes" id="UP000799771">
    <property type="component" value="Unassembled WGS sequence"/>
</dbReference>
<evidence type="ECO:0000256" key="7">
    <source>
        <dbReference type="ARBA" id="ARBA00023136"/>
    </source>
</evidence>
<feature type="transmembrane region" description="Helical" evidence="8">
    <location>
        <begin position="68"/>
        <end position="89"/>
    </location>
</feature>
<proteinExistence type="inferred from homology"/>
<dbReference type="AlphaFoldDB" id="A0A6A6A8I3"/>
<reference evidence="10" key="1">
    <citation type="journal article" date="2020" name="Stud. Mycol.">
        <title>101 Dothideomycetes genomes: a test case for predicting lifestyles and emergence of pathogens.</title>
        <authorList>
            <person name="Haridas S."/>
            <person name="Albert R."/>
            <person name="Binder M."/>
            <person name="Bloem J."/>
            <person name="Labutti K."/>
            <person name="Salamov A."/>
            <person name="Andreopoulos B."/>
            <person name="Baker S."/>
            <person name="Barry K."/>
            <person name="Bills G."/>
            <person name="Bluhm B."/>
            <person name="Cannon C."/>
            <person name="Castanera R."/>
            <person name="Culley D."/>
            <person name="Daum C."/>
            <person name="Ezra D."/>
            <person name="Gonzalez J."/>
            <person name="Henrissat B."/>
            <person name="Kuo A."/>
            <person name="Liang C."/>
            <person name="Lipzen A."/>
            <person name="Lutzoni F."/>
            <person name="Magnuson J."/>
            <person name="Mondo S."/>
            <person name="Nolan M."/>
            <person name="Ohm R."/>
            <person name="Pangilinan J."/>
            <person name="Park H.-J."/>
            <person name="Ramirez L."/>
            <person name="Alfaro M."/>
            <person name="Sun H."/>
            <person name="Tritt A."/>
            <person name="Yoshinaga Y."/>
            <person name="Zwiers L.-H."/>
            <person name="Turgeon B."/>
            <person name="Goodwin S."/>
            <person name="Spatafora J."/>
            <person name="Crous P."/>
            <person name="Grigoriev I."/>
        </authorList>
    </citation>
    <scope>NUCLEOTIDE SEQUENCE</scope>
    <source>
        <strain evidence="10">CBS 119687</strain>
    </source>
</reference>
<dbReference type="GO" id="GO:0016020">
    <property type="term" value="C:membrane"/>
    <property type="evidence" value="ECO:0007669"/>
    <property type="project" value="UniProtKB-SubCell"/>
</dbReference>
<dbReference type="RefSeq" id="XP_033522558.1">
    <property type="nucleotide sequence ID" value="XM_033666005.1"/>
</dbReference>
<evidence type="ECO:0000256" key="8">
    <source>
        <dbReference type="SAM" id="Phobius"/>
    </source>
</evidence>
<keyword evidence="11" id="KW-1185">Reference proteome</keyword>
<protein>
    <recommendedName>
        <fullName evidence="9">Wax synthase domain-containing protein</fullName>
    </recommendedName>
</protein>
<comment type="similarity">
    <text evidence="3">Belongs to the wax synthase family.</text>
</comment>
<evidence type="ECO:0000313" key="11">
    <source>
        <dbReference type="Proteomes" id="UP000799771"/>
    </source>
</evidence>
<dbReference type="InterPro" id="IPR044851">
    <property type="entry name" value="Wax_synthase"/>
</dbReference>
<dbReference type="GeneID" id="54406437"/>
<evidence type="ECO:0000259" key="9">
    <source>
        <dbReference type="Pfam" id="PF13813"/>
    </source>
</evidence>
<comment type="pathway">
    <text evidence="2">Secondary metabolite biosynthesis.</text>
</comment>
<keyword evidence="6 8" id="KW-1133">Transmembrane helix</keyword>
<evidence type="ECO:0000256" key="5">
    <source>
        <dbReference type="ARBA" id="ARBA00022692"/>
    </source>
</evidence>
<dbReference type="OrthoDB" id="1077582at2759"/>